<dbReference type="EMBL" id="FNRP01000001">
    <property type="protein sequence ID" value="SDZ98376.1"/>
    <property type="molecule type" value="Genomic_DNA"/>
</dbReference>
<keyword evidence="2" id="KW-0732">Signal</keyword>
<proteinExistence type="predicted"/>
<gene>
    <name evidence="6" type="ORF">SAMN04487924_101249</name>
</gene>
<dbReference type="Pfam" id="PF16227">
    <property type="entry name" value="DUF4886"/>
    <property type="match status" value="1"/>
</dbReference>
<evidence type="ECO:0008006" key="8">
    <source>
        <dbReference type="Google" id="ProtNLM"/>
    </source>
</evidence>
<dbReference type="InterPro" id="IPR029058">
    <property type="entry name" value="AB_hydrolase_fold"/>
</dbReference>
<dbReference type="InterPro" id="IPR032616">
    <property type="entry name" value="DUF4886"/>
</dbReference>
<evidence type="ECO:0000259" key="5">
    <source>
        <dbReference type="Pfam" id="PF22244"/>
    </source>
</evidence>
<name>A0A173XPC6_9BACE</name>
<feature type="domain" description="4-O-methyl-glucuronoyl methylesterase-like" evidence="5">
    <location>
        <begin position="498"/>
        <end position="647"/>
    </location>
</feature>
<accession>A0A173XPC6</accession>
<keyword evidence="1" id="KW-0719">Serine esterase</keyword>
<evidence type="ECO:0000313" key="6">
    <source>
        <dbReference type="EMBL" id="SDZ98376.1"/>
    </source>
</evidence>
<evidence type="ECO:0000313" key="7">
    <source>
        <dbReference type="Proteomes" id="UP000183040"/>
    </source>
</evidence>
<dbReference type="Proteomes" id="UP000183040">
    <property type="component" value="Unassembled WGS sequence"/>
</dbReference>
<dbReference type="Gene3D" id="3.40.50.1110">
    <property type="entry name" value="SGNH hydrolase"/>
    <property type="match status" value="1"/>
</dbReference>
<evidence type="ECO:0000256" key="3">
    <source>
        <dbReference type="ARBA" id="ARBA00022801"/>
    </source>
</evidence>
<evidence type="ECO:0000256" key="1">
    <source>
        <dbReference type="ARBA" id="ARBA00022487"/>
    </source>
</evidence>
<protein>
    <recommendedName>
        <fullName evidence="8">DUF4886 domain-containing protein</fullName>
    </recommendedName>
</protein>
<reference evidence="6 7" key="1">
    <citation type="submission" date="2016-10" db="EMBL/GenBank/DDBJ databases">
        <authorList>
            <person name="de Groot N.N."/>
        </authorList>
    </citation>
    <scope>NUCLEOTIDE SEQUENCE [LARGE SCALE GENOMIC DNA]</scope>
    <source>
        <strain evidence="6 7">NLAE-zl-G339</strain>
    </source>
</reference>
<feature type="domain" description="DUF4886" evidence="4">
    <location>
        <begin position="41"/>
        <end position="282"/>
    </location>
</feature>
<keyword evidence="3" id="KW-0378">Hydrolase</keyword>
<dbReference type="Pfam" id="PF22244">
    <property type="entry name" value="GCE_fung"/>
    <property type="match status" value="1"/>
</dbReference>
<dbReference type="InterPro" id="IPR054579">
    <property type="entry name" value="GCE-like_dom"/>
</dbReference>
<dbReference type="SUPFAM" id="SSF53474">
    <property type="entry name" value="alpha/beta-Hydrolases"/>
    <property type="match status" value="1"/>
</dbReference>
<organism evidence="6 7">
    <name type="scientific">Bacteroides xylanisolvens</name>
    <dbReference type="NCBI Taxonomy" id="371601"/>
    <lineage>
        <taxon>Bacteria</taxon>
        <taxon>Pseudomonadati</taxon>
        <taxon>Bacteroidota</taxon>
        <taxon>Bacteroidia</taxon>
        <taxon>Bacteroidales</taxon>
        <taxon>Bacteroidaceae</taxon>
        <taxon>Bacteroides</taxon>
    </lineage>
</organism>
<dbReference type="AlphaFoldDB" id="A0A173XPC6"/>
<dbReference type="GO" id="GO:0052689">
    <property type="term" value="F:carboxylic ester hydrolase activity"/>
    <property type="evidence" value="ECO:0007669"/>
    <property type="project" value="UniProtKB-KW"/>
</dbReference>
<dbReference type="Gene3D" id="3.40.50.1820">
    <property type="entry name" value="alpha/beta hydrolase"/>
    <property type="match status" value="1"/>
</dbReference>
<sequence length="699" mass="79403">MVLILFYIQIKMKQNKVLIVILLLLLSFLASGACAQQKAIKILAIGNSFSQDAVEQYLYELANAEGIPVIIGNMYIAGCSLERHVKNARSNDSAYAYRKISLDGKKIEKKKMALGTVLADEEWDYVSLQQASPFSGMYETYETSLPELVEYVKVRLPKKTELMLHQTWAYAANATNTGFKNYGRDQLTMYHSIVKAVDKASKLTKIKMIIPTGTAIQNARTSFVGDHMNRDGYHLDLKIGRYTAACTWFEKIFERNVVGNPYYPEGMNYDQREVAQKAAHGAVLHPDRITELTELKEPAAKVNYDESKVPAYTLPDVLTLNNGQKVVTIKEWVKKRRPELIHLFETQMYGKAPAHPKDLHFRVLTEDKNALNGLATRREVAVYLTKDEKHYMTVLIYLPNQRQGAVPMFFGINFKGNHAIHPDEGITLPSEEKLLTYGRKYMFPRGNAASRWPVEMLMKHGYGLATFYRGDIDPDFDDAFRNGVHPLFYKKGQKRPADDEWGTLAAWAWGMSCVMDYFETDKDIDAKRVAIFGHSRLGKTTLWAGAIDPRFALVISNDSGCGGAALSRRKVGETVRAVNRQFTHWFCRNFWQYNDKEENLPVDQHELIALIAPRPVYIASAEEDCWADPRGEFLSGLYASPVYELFGLPGLPVKEMPAVNEPVLSGTIGYHIRSGQHDINLYDWTQYVQFADKHLKKDN</sequence>
<dbReference type="InterPro" id="IPR036514">
    <property type="entry name" value="SGNH_hydro_sf"/>
</dbReference>
<evidence type="ECO:0000256" key="2">
    <source>
        <dbReference type="ARBA" id="ARBA00022729"/>
    </source>
</evidence>
<evidence type="ECO:0000259" key="4">
    <source>
        <dbReference type="Pfam" id="PF16227"/>
    </source>
</evidence>